<proteinExistence type="inferred from homology"/>
<reference evidence="5 6" key="1">
    <citation type="journal article" date="2016" name="Nat. Commun.">
        <title>Thousands of microbial genomes shed light on interconnected biogeochemical processes in an aquifer system.</title>
        <authorList>
            <person name="Anantharaman K."/>
            <person name="Brown C.T."/>
            <person name="Hug L.A."/>
            <person name="Sharon I."/>
            <person name="Castelle C.J."/>
            <person name="Probst A.J."/>
            <person name="Thomas B.C."/>
            <person name="Singh A."/>
            <person name="Wilkins M.J."/>
            <person name="Karaoz U."/>
            <person name="Brodie E.L."/>
            <person name="Williams K.H."/>
            <person name="Hubbard S.S."/>
            <person name="Banfield J.F."/>
        </authorList>
    </citation>
    <scope>NUCLEOTIDE SEQUENCE [LARGE SCALE GENOMIC DNA]</scope>
</reference>
<gene>
    <name evidence="5" type="ORF">A2866_01560</name>
</gene>
<dbReference type="InterPro" id="IPR029062">
    <property type="entry name" value="Class_I_gatase-like"/>
</dbReference>
<dbReference type="PANTHER" id="PTHR20842:SF0">
    <property type="entry name" value="ALPHA-ASPARTYL DIPEPTIDASE"/>
    <property type="match status" value="1"/>
</dbReference>
<dbReference type="Gene3D" id="3.40.50.880">
    <property type="match status" value="1"/>
</dbReference>
<evidence type="ECO:0008006" key="7">
    <source>
        <dbReference type="Google" id="ProtNLM"/>
    </source>
</evidence>
<evidence type="ECO:0000313" key="6">
    <source>
        <dbReference type="Proteomes" id="UP000177026"/>
    </source>
</evidence>
<dbReference type="Proteomes" id="UP000177026">
    <property type="component" value="Unassembled WGS sequence"/>
</dbReference>
<dbReference type="GO" id="GO:0008236">
    <property type="term" value="F:serine-type peptidase activity"/>
    <property type="evidence" value="ECO:0007669"/>
    <property type="project" value="UniProtKB-KW"/>
</dbReference>
<evidence type="ECO:0000256" key="4">
    <source>
        <dbReference type="ARBA" id="ARBA00022825"/>
    </source>
</evidence>
<dbReference type="GO" id="GO:0006508">
    <property type="term" value="P:proteolysis"/>
    <property type="evidence" value="ECO:0007669"/>
    <property type="project" value="UniProtKB-KW"/>
</dbReference>
<dbReference type="InterPro" id="IPR005320">
    <property type="entry name" value="Peptidase_S51"/>
</dbReference>
<dbReference type="EMBL" id="MFZI01000051">
    <property type="protein sequence ID" value="OGK19268.1"/>
    <property type="molecule type" value="Genomic_DNA"/>
</dbReference>
<accession>A0A1F7GK00</accession>
<comment type="caution">
    <text evidence="5">The sequence shown here is derived from an EMBL/GenBank/DDBJ whole genome shotgun (WGS) entry which is preliminary data.</text>
</comment>
<keyword evidence="2" id="KW-0645">Protease</keyword>
<keyword evidence="4" id="KW-0720">Serine protease</keyword>
<evidence type="ECO:0000256" key="1">
    <source>
        <dbReference type="ARBA" id="ARBA00006534"/>
    </source>
</evidence>
<dbReference type="PANTHER" id="PTHR20842">
    <property type="entry name" value="PROTEASE S51 ALPHA-ASPARTYL DIPEPTIDASE"/>
    <property type="match status" value="1"/>
</dbReference>
<sequence length="219" mass="25164">MKRKLLLTSQGLQPELKETFLSLLTVPAKEVRVAFITTAAYGDDKNPTWLEVYRQQLRDYGITQIEDLDMRGKKYKRGDKSLQDTDIIFVNGGNTFFLLKWVKKSGFENVIKEHISQGKLYIGISAGSYITCPTIEQATWEHQDRNRYEVTDLTGLNLVPFLITAHYREEYRPIIEKAAETTKYPIIALIDTQAVLVEGDVWKIVGKGKKLVYNQNDEK</sequence>
<comment type="similarity">
    <text evidence="1">Belongs to the peptidase S51 family.</text>
</comment>
<evidence type="ECO:0000256" key="2">
    <source>
        <dbReference type="ARBA" id="ARBA00022670"/>
    </source>
</evidence>
<evidence type="ECO:0000256" key="3">
    <source>
        <dbReference type="ARBA" id="ARBA00022801"/>
    </source>
</evidence>
<protein>
    <recommendedName>
        <fullName evidence="7">Peptidase E</fullName>
    </recommendedName>
</protein>
<organism evidence="5 6">
    <name type="scientific">Candidatus Roizmanbacteria bacterium RIFCSPHIGHO2_01_FULL_39_8</name>
    <dbReference type="NCBI Taxonomy" id="1802033"/>
    <lineage>
        <taxon>Bacteria</taxon>
        <taxon>Candidatus Roizmaniibacteriota</taxon>
    </lineage>
</organism>
<keyword evidence="3" id="KW-0378">Hydrolase</keyword>
<dbReference type="AlphaFoldDB" id="A0A1F7GK00"/>
<name>A0A1F7GK00_9BACT</name>
<dbReference type="SUPFAM" id="SSF52317">
    <property type="entry name" value="Class I glutamine amidotransferase-like"/>
    <property type="match status" value="1"/>
</dbReference>
<dbReference type="Pfam" id="PF03575">
    <property type="entry name" value="Peptidase_S51"/>
    <property type="match status" value="1"/>
</dbReference>
<evidence type="ECO:0000313" key="5">
    <source>
        <dbReference type="EMBL" id="OGK19268.1"/>
    </source>
</evidence>